<dbReference type="PANTHER" id="PTHR38447">
    <property type="entry name" value="TRANSCRIPTION FACTOR YDEB-RELATED"/>
    <property type="match status" value="1"/>
</dbReference>
<dbReference type="InterPro" id="IPR003711">
    <property type="entry name" value="CarD-like/TRCF_RID"/>
</dbReference>
<dbReference type="PANTHER" id="PTHR38447:SF1">
    <property type="entry name" value="RNA POLYMERASE-BINDING TRANSCRIPTION FACTOR CARD"/>
    <property type="match status" value="1"/>
</dbReference>
<dbReference type="Gene3D" id="1.20.58.1290">
    <property type="entry name" value="CarD-like, C-terminal domain"/>
    <property type="match status" value="1"/>
</dbReference>
<evidence type="ECO:0000313" key="2">
    <source>
        <dbReference type="EMBL" id="MBD7913326.1"/>
    </source>
</evidence>
<accession>A0ABR8PYU6</accession>
<name>A0ABR8PYU6_9CLOT</name>
<sequence>MLKPGDRIVYPNQGVGIVDIIEEKEFHGKTQKFYSIHLLNNSLKLTLPCSRIETSNIRLISDATTLDSLLNNVKRLEVTDCESKSANCKDRFATNSLKVKSGSLKDYIEVFLNLSLIKRQHSLNSSENQMLNTTKKVLIEEISLVKDISHTEADELLENIL</sequence>
<protein>
    <submittedName>
        <fullName evidence="2">CarD family transcriptional regulator</fullName>
    </submittedName>
</protein>
<dbReference type="InterPro" id="IPR042215">
    <property type="entry name" value="CarD-like_C"/>
</dbReference>
<organism evidence="2 3">
    <name type="scientific">Clostridium cibarium</name>
    <dbReference type="NCBI Taxonomy" id="2762247"/>
    <lineage>
        <taxon>Bacteria</taxon>
        <taxon>Bacillati</taxon>
        <taxon>Bacillota</taxon>
        <taxon>Clostridia</taxon>
        <taxon>Eubacteriales</taxon>
        <taxon>Clostridiaceae</taxon>
        <taxon>Clostridium</taxon>
    </lineage>
</organism>
<proteinExistence type="predicted"/>
<reference evidence="2 3" key="1">
    <citation type="submission" date="2020-08" db="EMBL/GenBank/DDBJ databases">
        <title>A Genomic Blueprint of the Chicken Gut Microbiome.</title>
        <authorList>
            <person name="Gilroy R."/>
            <person name="Ravi A."/>
            <person name="Getino M."/>
            <person name="Pursley I."/>
            <person name="Horton D.L."/>
            <person name="Alikhan N.-F."/>
            <person name="Baker D."/>
            <person name="Gharbi K."/>
            <person name="Hall N."/>
            <person name="Watson M."/>
            <person name="Adriaenssens E.M."/>
            <person name="Foster-Nyarko E."/>
            <person name="Jarju S."/>
            <person name="Secka A."/>
            <person name="Antonio M."/>
            <person name="Oren A."/>
            <person name="Chaudhuri R."/>
            <person name="La Ragione R.M."/>
            <person name="Hildebrand F."/>
            <person name="Pallen M.J."/>
        </authorList>
    </citation>
    <scope>NUCLEOTIDE SEQUENCE [LARGE SCALE GENOMIC DNA]</scope>
    <source>
        <strain evidence="2 3">Sa3CVN1</strain>
    </source>
</reference>
<dbReference type="Gene3D" id="2.40.10.170">
    <property type="match status" value="1"/>
</dbReference>
<comment type="caution">
    <text evidence="2">The sequence shown here is derived from an EMBL/GenBank/DDBJ whole genome shotgun (WGS) entry which is preliminary data.</text>
</comment>
<dbReference type="InterPro" id="IPR036101">
    <property type="entry name" value="CarD-like/TRCF_RID_sf"/>
</dbReference>
<dbReference type="Pfam" id="PF02559">
    <property type="entry name" value="CarD_TRCF_RID"/>
    <property type="match status" value="1"/>
</dbReference>
<evidence type="ECO:0000313" key="3">
    <source>
        <dbReference type="Proteomes" id="UP000627781"/>
    </source>
</evidence>
<dbReference type="EMBL" id="JACSRA010000044">
    <property type="protein sequence ID" value="MBD7913326.1"/>
    <property type="molecule type" value="Genomic_DNA"/>
</dbReference>
<keyword evidence="3" id="KW-1185">Reference proteome</keyword>
<dbReference type="InterPro" id="IPR052531">
    <property type="entry name" value="CarD-like_regulator"/>
</dbReference>
<dbReference type="RefSeq" id="WP_191770237.1">
    <property type="nucleotide sequence ID" value="NZ_JACSRA010000044.1"/>
</dbReference>
<dbReference type="Proteomes" id="UP000627781">
    <property type="component" value="Unassembled WGS sequence"/>
</dbReference>
<dbReference type="SMART" id="SM01058">
    <property type="entry name" value="CarD_TRCF"/>
    <property type="match status" value="1"/>
</dbReference>
<dbReference type="InterPro" id="IPR048792">
    <property type="entry name" value="CarD_C"/>
</dbReference>
<dbReference type="Pfam" id="PF21095">
    <property type="entry name" value="CarD_C"/>
    <property type="match status" value="1"/>
</dbReference>
<dbReference type="SUPFAM" id="SSF141259">
    <property type="entry name" value="CarD-like"/>
    <property type="match status" value="1"/>
</dbReference>
<gene>
    <name evidence="2" type="ORF">H9661_18385</name>
</gene>
<feature type="domain" description="CarD-like/TRCF RNAP-interacting" evidence="1">
    <location>
        <begin position="1"/>
        <end position="115"/>
    </location>
</feature>
<evidence type="ECO:0000259" key="1">
    <source>
        <dbReference type="SMART" id="SM01058"/>
    </source>
</evidence>